<evidence type="ECO:0000256" key="2">
    <source>
        <dbReference type="SAM" id="Phobius"/>
    </source>
</evidence>
<dbReference type="SUPFAM" id="SSF48239">
    <property type="entry name" value="Terpenoid cyclases/Protein prenyltransferases"/>
    <property type="match status" value="2"/>
</dbReference>
<proteinExistence type="predicted"/>
<feature type="chain" id="PRO_5038683131" evidence="3">
    <location>
        <begin position="29"/>
        <end position="1195"/>
    </location>
</feature>
<keyword evidence="2" id="KW-0472">Membrane</keyword>
<dbReference type="InterPro" id="IPR013098">
    <property type="entry name" value="Ig_I-set"/>
</dbReference>
<dbReference type="GO" id="GO:0005975">
    <property type="term" value="P:carbohydrate metabolic process"/>
    <property type="evidence" value="ECO:0007669"/>
    <property type="project" value="UniProtKB-ARBA"/>
</dbReference>
<feature type="compositionally biased region" description="Low complexity" evidence="1">
    <location>
        <begin position="807"/>
        <end position="823"/>
    </location>
</feature>
<evidence type="ECO:0000313" key="5">
    <source>
        <dbReference type="EMBL" id="SEF18750.1"/>
    </source>
</evidence>
<name>A0A1H5PY22_9ACTN</name>
<keyword evidence="3" id="KW-0732">Signal</keyword>
<evidence type="ECO:0000256" key="3">
    <source>
        <dbReference type="SAM" id="SignalP"/>
    </source>
</evidence>
<keyword evidence="2" id="KW-1133">Transmembrane helix</keyword>
<feature type="region of interest" description="Disordered" evidence="1">
    <location>
        <begin position="718"/>
        <end position="823"/>
    </location>
</feature>
<keyword evidence="2" id="KW-0812">Transmembrane</keyword>
<feature type="compositionally biased region" description="Pro residues" evidence="1">
    <location>
        <begin position="725"/>
        <end position="737"/>
    </location>
</feature>
<reference evidence="6" key="1">
    <citation type="submission" date="2016-10" db="EMBL/GenBank/DDBJ databases">
        <authorList>
            <person name="Varghese N."/>
            <person name="Submissions S."/>
        </authorList>
    </citation>
    <scope>NUCLEOTIDE SEQUENCE [LARGE SCALE GENOMIC DNA]</scope>
    <source>
        <strain evidence="6">DSM 45237</strain>
    </source>
</reference>
<dbReference type="GO" id="GO:0016740">
    <property type="term" value="F:transferase activity"/>
    <property type="evidence" value="ECO:0007669"/>
    <property type="project" value="UniProtKB-KW"/>
</dbReference>
<dbReference type="AlphaFoldDB" id="A0A1H5PY22"/>
<dbReference type="Pfam" id="PF07679">
    <property type="entry name" value="I-set"/>
    <property type="match status" value="1"/>
</dbReference>
<feature type="compositionally biased region" description="Low complexity" evidence="1">
    <location>
        <begin position="1152"/>
        <end position="1161"/>
    </location>
</feature>
<dbReference type="PANTHER" id="PTHR13361:SF1">
    <property type="entry name" value="WW DOMAIN-BINDING PROTEIN 11"/>
    <property type="match status" value="1"/>
</dbReference>
<feature type="transmembrane region" description="Helical" evidence="2">
    <location>
        <begin position="1165"/>
        <end position="1186"/>
    </location>
</feature>
<dbReference type="Proteomes" id="UP000181980">
    <property type="component" value="Unassembled WGS sequence"/>
</dbReference>
<keyword evidence="6" id="KW-1185">Reference proteome</keyword>
<keyword evidence="5" id="KW-0808">Transferase</keyword>
<dbReference type="InterPro" id="IPR013783">
    <property type="entry name" value="Ig-like_fold"/>
</dbReference>
<feature type="signal peptide" evidence="3">
    <location>
        <begin position="1"/>
        <end position="28"/>
    </location>
</feature>
<dbReference type="Gene3D" id="2.60.40.10">
    <property type="entry name" value="Immunoglobulins"/>
    <property type="match status" value="1"/>
</dbReference>
<gene>
    <name evidence="5" type="ORF">SAMN04488561_6819</name>
</gene>
<dbReference type="RefSeq" id="WP_069111476.1">
    <property type="nucleotide sequence ID" value="NZ_FNUC01000004.1"/>
</dbReference>
<feature type="compositionally biased region" description="Pro residues" evidence="1">
    <location>
        <begin position="745"/>
        <end position="791"/>
    </location>
</feature>
<accession>A0A1H5PY22</accession>
<feature type="compositionally biased region" description="Gly residues" evidence="1">
    <location>
        <begin position="796"/>
        <end position="806"/>
    </location>
</feature>
<protein>
    <submittedName>
        <fullName evidence="5">Prenyltransferase and squalene oxidase repeat-containing protein</fullName>
    </submittedName>
</protein>
<dbReference type="SMART" id="SM00409">
    <property type="entry name" value="IG"/>
    <property type="match status" value="1"/>
</dbReference>
<dbReference type="InterPro" id="IPR008930">
    <property type="entry name" value="Terpenoid_cyclase/PrenylTrfase"/>
</dbReference>
<dbReference type="Gene3D" id="1.50.10.20">
    <property type="match status" value="2"/>
</dbReference>
<evidence type="ECO:0000313" key="6">
    <source>
        <dbReference type="Proteomes" id="UP000181980"/>
    </source>
</evidence>
<dbReference type="InterPro" id="IPR036179">
    <property type="entry name" value="Ig-like_dom_sf"/>
</dbReference>
<dbReference type="CDD" id="cd00688">
    <property type="entry name" value="ISOPREN_C2_like"/>
    <property type="match status" value="1"/>
</dbReference>
<dbReference type="STRING" id="561176.SAMN04488561_6819"/>
<dbReference type="PROSITE" id="PS50835">
    <property type="entry name" value="IG_LIKE"/>
    <property type="match status" value="1"/>
</dbReference>
<feature type="domain" description="Ig-like" evidence="4">
    <location>
        <begin position="291"/>
        <end position="377"/>
    </location>
</feature>
<feature type="region of interest" description="Disordered" evidence="1">
    <location>
        <begin position="1139"/>
        <end position="1161"/>
    </location>
</feature>
<evidence type="ECO:0000259" key="4">
    <source>
        <dbReference type="PROSITE" id="PS50835"/>
    </source>
</evidence>
<organism evidence="5 6">
    <name type="scientific">Jiangella alba</name>
    <dbReference type="NCBI Taxonomy" id="561176"/>
    <lineage>
        <taxon>Bacteria</taxon>
        <taxon>Bacillati</taxon>
        <taxon>Actinomycetota</taxon>
        <taxon>Actinomycetes</taxon>
        <taxon>Jiangellales</taxon>
        <taxon>Jiangellaceae</taxon>
        <taxon>Jiangella</taxon>
    </lineage>
</organism>
<evidence type="ECO:0000256" key="1">
    <source>
        <dbReference type="SAM" id="MobiDB-lite"/>
    </source>
</evidence>
<dbReference type="EMBL" id="FNUC01000004">
    <property type="protein sequence ID" value="SEF18750.1"/>
    <property type="molecule type" value="Genomic_DNA"/>
</dbReference>
<dbReference type="InterPro" id="IPR007110">
    <property type="entry name" value="Ig-like_dom"/>
</dbReference>
<dbReference type="OrthoDB" id="4842970at2"/>
<dbReference type="PANTHER" id="PTHR13361">
    <property type="entry name" value="WW DOMAIN-BINDING PROTEIN 11"/>
    <property type="match status" value="1"/>
</dbReference>
<dbReference type="SUPFAM" id="SSF48726">
    <property type="entry name" value="Immunoglobulin"/>
    <property type="match status" value="1"/>
</dbReference>
<dbReference type="InterPro" id="IPR003599">
    <property type="entry name" value="Ig_sub"/>
</dbReference>
<sequence>MVRLSRLRPPLGLAAAALLVVASAPVTATAQQQPAGHAGYCTDGLGVTVVVDFQDLGAFGGHDGELVVRCAPPAVPGQPFEGTGLDALKGAGIQVAGTDRWGEAFICRLQGRPAADEPIAIPGDPAYLEPCRDTPPAAAYWSYWHQGGGAEWDGWTYSSGGVTYRNAVPGGFEGWSFSHDATAETNPFPGVPAYALPAEATLTVTADADSVAPGAAQAVTVAGLAPYEQVSVDVDGAGVAPADAQAGADGAYRAEFAAAGTAGASTVTATGATAGRTGSTTFAVDEPGRAPEVTTHPADLTVAAGGAATFTAAAAGEPAPTVRWQSRAPGGEWADIAWATGTTYTVDGVTSAQNGARYRAVFTNASGEAATGAATLTVTWEENPYGPGGEAAASWLIGELDDGALPGPGFGYDWGLTIDALFALHAAGVGETAAEQITAAVETNVAEYAGPGWYPHPDTRIAGATAKVLVAAVVAESDWTRFGGRDVRQETLDLLVDDPGGVEHGRLKDHNPDYPLNDTSNIFGQSLAVIGLARSGGVPQEAVDFLLKQQCAEGWFRMFYNDGTTCDSGQSSPDRDGTAMAVQALMTARDAGVRGLDDDIDRALDWFEDVQGADGSFGGGVSTEAPNTNSTGLVAQALAADERDAAYEAAAAWVGGLQVTADNAAGSALLAEVGAIAYNPQSLADGLSGGMGLGRDQWRRATAQAIFALAPVSFADLGKDDLDPGPSPTPTPKPTPTPTRTSTPTPTPTDRPTPRPTPSDRPTPAPSPPPATDPPLPRPPAGAGPRPPAPGPQADGSGGGAGGPGGAAPAPSSTPSASPTPGASAADAAVAYLTGLLTGGTHVLTTVDGATYVDYALTADVALALLQAGAPDPAVTAFLLGPDAVAGYAHGEPYETAARYAGPLADLVLLAALTGADPHAAGGTDLAAELLALQDESGRFADVSGLGDHVGVEDQAMAVLALTAAGEQPAAAAGAEVLAAAQCVDGLFPERIPGEEGCAAGSPEVSGVVLQALNAAPGDGRVAQLTETRGAALTTAVRALAEACGADGAWVRDGDCSVPATGSAATGLLSAGMDVSATRLWLESVRSGDGGLPPRAGDPSDVAATARALPVLAGGSLLTLPSGLLRPAVERPAGQLDLAPAAAPASDDRSGDVVPVPGDGDDVPWPVAAGGGAALVVVGVLLGWLITTRRRGAAA</sequence>